<dbReference type="InterPro" id="IPR013216">
    <property type="entry name" value="Methyltransf_11"/>
</dbReference>
<dbReference type="OMA" id="HESITKR"/>
<keyword evidence="1" id="KW-1133">Transmembrane helix</keyword>
<evidence type="ECO:0000313" key="3">
    <source>
        <dbReference type="EMBL" id="KAH9382054.1"/>
    </source>
</evidence>
<dbReference type="Pfam" id="PF08241">
    <property type="entry name" value="Methyltransf_11"/>
    <property type="match status" value="1"/>
</dbReference>
<dbReference type="Proteomes" id="UP000821853">
    <property type="component" value="Chromosome 9"/>
</dbReference>
<dbReference type="AlphaFoldDB" id="A0A9J6GUB5"/>
<evidence type="ECO:0000313" key="4">
    <source>
        <dbReference type="Proteomes" id="UP000821853"/>
    </source>
</evidence>
<evidence type="ECO:0000259" key="2">
    <source>
        <dbReference type="Pfam" id="PF08241"/>
    </source>
</evidence>
<dbReference type="InterPro" id="IPR052356">
    <property type="entry name" value="Thiol_S-MT"/>
</dbReference>
<gene>
    <name evidence="3" type="ORF">HPB48_008527</name>
</gene>
<comment type="caution">
    <text evidence="3">The sequence shown here is derived from an EMBL/GenBank/DDBJ whole genome shotgun (WGS) entry which is preliminary data.</text>
</comment>
<dbReference type="PANTHER" id="PTHR45036:SF1">
    <property type="entry name" value="METHYLTRANSFERASE LIKE 7A"/>
    <property type="match status" value="1"/>
</dbReference>
<protein>
    <recommendedName>
        <fullName evidence="2">Methyltransferase type 11 domain-containing protein</fullName>
    </recommendedName>
</protein>
<feature type="domain" description="Methyltransferase type 11" evidence="2">
    <location>
        <begin position="152"/>
        <end position="249"/>
    </location>
</feature>
<organism evidence="3 4">
    <name type="scientific">Haemaphysalis longicornis</name>
    <name type="common">Bush tick</name>
    <dbReference type="NCBI Taxonomy" id="44386"/>
    <lineage>
        <taxon>Eukaryota</taxon>
        <taxon>Metazoa</taxon>
        <taxon>Ecdysozoa</taxon>
        <taxon>Arthropoda</taxon>
        <taxon>Chelicerata</taxon>
        <taxon>Arachnida</taxon>
        <taxon>Acari</taxon>
        <taxon>Parasitiformes</taxon>
        <taxon>Ixodida</taxon>
        <taxon>Ixodoidea</taxon>
        <taxon>Ixodidae</taxon>
        <taxon>Haemaphysalinae</taxon>
        <taxon>Haemaphysalis</taxon>
    </lineage>
</organism>
<sequence>MWRIADPVPPHLFCSPMTLANAAHMQGKGMRKTWNSVNTPRRHESITKRSEAPLFDTLGLASSTRSAAMQSLARSFVAYFVLVASAALGVVFSVPLVLSFRLRQWFFARIYRVVQAIFDECWNPMRKDVMAYLDNMQSHDEELREKGLLRVLELGAAYGGNFPFIRRRIEYWNVDPNKDFQAAFRHQLKKYPKVQLKRHIIGYGEDMHELPDEYFDAVVMTFVLCSAKDGAKVLQEVKRVLAKGGRLVFVEHVAHPKGSPARLLQHLSTFFSAALVGGGCHQNRESWLVLEAARFSKLEMKEANVDLPYFFSRNFCGYAEK</sequence>
<keyword evidence="4" id="KW-1185">Reference proteome</keyword>
<keyword evidence="1" id="KW-0812">Transmembrane</keyword>
<accession>A0A9J6GUB5</accession>
<feature type="transmembrane region" description="Helical" evidence="1">
    <location>
        <begin position="76"/>
        <end position="100"/>
    </location>
</feature>
<dbReference type="GO" id="GO:0008757">
    <property type="term" value="F:S-adenosylmethionine-dependent methyltransferase activity"/>
    <property type="evidence" value="ECO:0007669"/>
    <property type="project" value="InterPro"/>
</dbReference>
<dbReference type="InterPro" id="IPR029063">
    <property type="entry name" value="SAM-dependent_MTases_sf"/>
</dbReference>
<dbReference type="VEuPathDB" id="VectorBase:HLOH_040769"/>
<dbReference type="OrthoDB" id="6489458at2759"/>
<reference evidence="3 4" key="1">
    <citation type="journal article" date="2020" name="Cell">
        <title>Large-Scale Comparative Analyses of Tick Genomes Elucidate Their Genetic Diversity and Vector Capacities.</title>
        <authorList>
            <consortium name="Tick Genome and Microbiome Consortium (TIGMIC)"/>
            <person name="Jia N."/>
            <person name="Wang J."/>
            <person name="Shi W."/>
            <person name="Du L."/>
            <person name="Sun Y."/>
            <person name="Zhan W."/>
            <person name="Jiang J.F."/>
            <person name="Wang Q."/>
            <person name="Zhang B."/>
            <person name="Ji P."/>
            <person name="Bell-Sakyi L."/>
            <person name="Cui X.M."/>
            <person name="Yuan T.T."/>
            <person name="Jiang B.G."/>
            <person name="Yang W.F."/>
            <person name="Lam T.T."/>
            <person name="Chang Q.C."/>
            <person name="Ding S.J."/>
            <person name="Wang X.J."/>
            <person name="Zhu J.G."/>
            <person name="Ruan X.D."/>
            <person name="Zhao L."/>
            <person name="Wei J.T."/>
            <person name="Ye R.Z."/>
            <person name="Que T.C."/>
            <person name="Du C.H."/>
            <person name="Zhou Y.H."/>
            <person name="Cheng J.X."/>
            <person name="Dai P.F."/>
            <person name="Guo W.B."/>
            <person name="Han X.H."/>
            <person name="Huang E.J."/>
            <person name="Li L.F."/>
            <person name="Wei W."/>
            <person name="Gao Y.C."/>
            <person name="Liu J.Z."/>
            <person name="Shao H.Z."/>
            <person name="Wang X."/>
            <person name="Wang C.C."/>
            <person name="Yang T.C."/>
            <person name="Huo Q.B."/>
            <person name="Li W."/>
            <person name="Chen H.Y."/>
            <person name="Chen S.E."/>
            <person name="Zhou L.G."/>
            <person name="Ni X.B."/>
            <person name="Tian J.H."/>
            <person name="Sheng Y."/>
            <person name="Liu T."/>
            <person name="Pan Y.S."/>
            <person name="Xia L.Y."/>
            <person name="Li J."/>
            <person name="Zhao F."/>
            <person name="Cao W.C."/>
        </authorList>
    </citation>
    <scope>NUCLEOTIDE SEQUENCE [LARGE SCALE GENOMIC DNA]</scope>
    <source>
        <strain evidence="3">HaeL-2018</strain>
    </source>
</reference>
<evidence type="ECO:0000256" key="1">
    <source>
        <dbReference type="SAM" id="Phobius"/>
    </source>
</evidence>
<keyword evidence="1" id="KW-0472">Membrane</keyword>
<dbReference type="SUPFAM" id="SSF53335">
    <property type="entry name" value="S-adenosyl-L-methionine-dependent methyltransferases"/>
    <property type="match status" value="1"/>
</dbReference>
<proteinExistence type="predicted"/>
<name>A0A9J6GUB5_HAELO</name>
<dbReference type="Gene3D" id="3.40.50.150">
    <property type="entry name" value="Vaccinia Virus protein VP39"/>
    <property type="match status" value="1"/>
</dbReference>
<dbReference type="EMBL" id="JABSTR010000011">
    <property type="protein sequence ID" value="KAH9382054.1"/>
    <property type="molecule type" value="Genomic_DNA"/>
</dbReference>
<dbReference type="CDD" id="cd02440">
    <property type="entry name" value="AdoMet_MTases"/>
    <property type="match status" value="1"/>
</dbReference>
<dbReference type="PANTHER" id="PTHR45036">
    <property type="entry name" value="METHYLTRANSFERASE LIKE 7B"/>
    <property type="match status" value="1"/>
</dbReference>